<evidence type="ECO:0000259" key="2">
    <source>
        <dbReference type="Pfam" id="PF01048"/>
    </source>
</evidence>
<dbReference type="GO" id="GO:0008782">
    <property type="term" value="F:adenosylhomocysteine nucleosidase activity"/>
    <property type="evidence" value="ECO:0007669"/>
    <property type="project" value="TreeGrafter"/>
</dbReference>
<dbReference type="PANTHER" id="PTHR46832:SF1">
    <property type="entry name" value="5'-METHYLTHIOADENOSINE_S-ADENOSYLHOMOCYSTEINE NUCLEOSIDASE"/>
    <property type="match status" value="1"/>
</dbReference>
<dbReference type="PANTHER" id="PTHR46832">
    <property type="entry name" value="5'-METHYLTHIOADENOSINE/S-ADENOSYLHOMOCYSTEINE NUCLEOSIDASE"/>
    <property type="match status" value="1"/>
</dbReference>
<feature type="transmembrane region" description="Helical" evidence="1">
    <location>
        <begin position="288"/>
        <end position="307"/>
    </location>
</feature>
<comment type="caution">
    <text evidence="3">The sequence shown here is derived from an EMBL/GenBank/DDBJ whole genome shotgun (WGS) entry which is preliminary data.</text>
</comment>
<dbReference type="GO" id="GO:0009116">
    <property type="term" value="P:nucleoside metabolic process"/>
    <property type="evidence" value="ECO:0007669"/>
    <property type="project" value="InterPro"/>
</dbReference>
<organism evidence="3 4">
    <name type="scientific">Nonomuraea fuscirosea</name>
    <dbReference type="NCBI Taxonomy" id="1291556"/>
    <lineage>
        <taxon>Bacteria</taxon>
        <taxon>Bacillati</taxon>
        <taxon>Actinomycetota</taxon>
        <taxon>Actinomycetes</taxon>
        <taxon>Streptosporangiales</taxon>
        <taxon>Streptosporangiaceae</taxon>
        <taxon>Nonomuraea</taxon>
    </lineage>
</organism>
<accession>A0A2T0MVQ6</accession>
<feature type="transmembrane region" description="Helical" evidence="1">
    <location>
        <begin position="108"/>
        <end position="131"/>
    </location>
</feature>
<keyword evidence="1" id="KW-0812">Transmembrane</keyword>
<dbReference type="InterPro" id="IPR000845">
    <property type="entry name" value="Nucleoside_phosphorylase_d"/>
</dbReference>
<dbReference type="OrthoDB" id="5519916at2"/>
<evidence type="ECO:0000256" key="1">
    <source>
        <dbReference type="SAM" id="Phobius"/>
    </source>
</evidence>
<reference evidence="3 4" key="1">
    <citation type="submission" date="2018-03" db="EMBL/GenBank/DDBJ databases">
        <title>Genomic Encyclopedia of Type Strains, Phase III (KMG-III): the genomes of soil and plant-associated and newly described type strains.</title>
        <authorList>
            <person name="Whitman W."/>
        </authorList>
    </citation>
    <scope>NUCLEOTIDE SEQUENCE [LARGE SCALE GENOMIC DNA]</scope>
    <source>
        <strain evidence="3 4">CGMCC 4.7104</strain>
    </source>
</reference>
<keyword evidence="1" id="KW-1133">Transmembrane helix</keyword>
<feature type="domain" description="Nucleoside phosphorylase" evidence="2">
    <location>
        <begin position="406"/>
        <end position="637"/>
    </location>
</feature>
<sequence length="649" mass="70434">MSTERSSKARRGESFATPLSFRAARETAAALRRTECYRAMIDTLRPRGISGLLRSRAPLPAILYLAARDGRLVRQDAGGLALLEPPYDARDLGRPGGFLRRLDRHWDLAMFALPPAVSLVMSLVTLALGMALSWSPWLLGAALVLCLLAMLYVALLMLTMVCTLLFRWILGLPVSSREARRAAEEMRFLHWSMPLCHCPDPARAPQLLGLVTDRLRGLVRAQVARAVGDLSARTETFEVNEPLLCLLGGATTTAMRDAVTTAARGAASGGVTFLATGSESGVRAPKTVGLGSGLALYLVAVAVVLAAESYLVAVFERAECDPACAGRPASYGTAFRWLAWRLLNGNPADLVPATTPAWVVGWLTTLMGFMAVVLFLVTVWRSRETHAERLRSFHEEMEPVLGTTTVLIMVATTEERQAVITAVTGVTQAKPVRRHLGPHTAFELGVVSRARALVAQTQAGTVAPGGAGFGAQELIERLNPDYLLLTGICYGLREKEQQLGDVLVCTQLRVMDHKKIVEYEPGQPVEIMRGDRVAPSVTLLDRCLHARLEQDEPKVHFGPLLSGNVLLNSPMIRARLKAAEPDGIGGEMEGLGVYGAAARKKVEWIVVKAICDWGMGKTDDWHEAAARNAAEFVVDVLRNQGLDEPPHRA</sequence>
<dbReference type="GO" id="GO:0005829">
    <property type="term" value="C:cytosol"/>
    <property type="evidence" value="ECO:0007669"/>
    <property type="project" value="TreeGrafter"/>
</dbReference>
<dbReference type="Proteomes" id="UP000238312">
    <property type="component" value="Unassembled WGS sequence"/>
</dbReference>
<evidence type="ECO:0000313" key="4">
    <source>
        <dbReference type="Proteomes" id="UP000238312"/>
    </source>
</evidence>
<keyword evidence="1" id="KW-0472">Membrane</keyword>
<dbReference type="Gene3D" id="3.40.50.1580">
    <property type="entry name" value="Nucleoside phosphorylase domain"/>
    <property type="match status" value="1"/>
</dbReference>
<dbReference type="InterPro" id="IPR035994">
    <property type="entry name" value="Nucleoside_phosphorylase_sf"/>
</dbReference>
<proteinExistence type="predicted"/>
<evidence type="ECO:0000313" key="3">
    <source>
        <dbReference type="EMBL" id="PRX63025.1"/>
    </source>
</evidence>
<feature type="transmembrane region" description="Helical" evidence="1">
    <location>
        <begin position="137"/>
        <end position="170"/>
    </location>
</feature>
<dbReference type="Pfam" id="PF01048">
    <property type="entry name" value="PNP_UDP_1"/>
    <property type="match status" value="1"/>
</dbReference>
<dbReference type="SUPFAM" id="SSF53167">
    <property type="entry name" value="Purine and uridine phosphorylases"/>
    <property type="match status" value="1"/>
</dbReference>
<keyword evidence="4" id="KW-1185">Reference proteome</keyword>
<dbReference type="AlphaFoldDB" id="A0A2T0MVQ6"/>
<feature type="transmembrane region" description="Helical" evidence="1">
    <location>
        <begin position="359"/>
        <end position="380"/>
    </location>
</feature>
<dbReference type="GO" id="GO:0019284">
    <property type="term" value="P:L-methionine salvage from S-adenosylmethionine"/>
    <property type="evidence" value="ECO:0007669"/>
    <property type="project" value="TreeGrafter"/>
</dbReference>
<protein>
    <submittedName>
        <fullName evidence="3">Nucleoside phosphorylase</fullName>
    </submittedName>
</protein>
<name>A0A2T0MVQ6_9ACTN</name>
<dbReference type="GO" id="GO:0008930">
    <property type="term" value="F:methylthioadenosine nucleosidase activity"/>
    <property type="evidence" value="ECO:0007669"/>
    <property type="project" value="TreeGrafter"/>
</dbReference>
<dbReference type="RefSeq" id="WP_146178308.1">
    <property type="nucleotide sequence ID" value="NZ_PVNG01000011.1"/>
</dbReference>
<gene>
    <name evidence="3" type="ORF">B0I32_11115</name>
</gene>
<dbReference type="EMBL" id="PVNG01000011">
    <property type="protein sequence ID" value="PRX63025.1"/>
    <property type="molecule type" value="Genomic_DNA"/>
</dbReference>